<proteinExistence type="predicted"/>
<evidence type="ECO:0000256" key="2">
    <source>
        <dbReference type="SAM" id="SignalP"/>
    </source>
</evidence>
<evidence type="ECO:0008006" key="5">
    <source>
        <dbReference type="Google" id="ProtNLM"/>
    </source>
</evidence>
<feature type="chain" id="PRO_5045425061" description="ABC transporter substrate-binding protein" evidence="2">
    <location>
        <begin position="22"/>
        <end position="83"/>
    </location>
</feature>
<keyword evidence="2" id="KW-0732">Signal</keyword>
<gene>
    <name evidence="3" type="ORF">L0M14_20310</name>
</gene>
<feature type="compositionally biased region" description="Low complexity" evidence="1">
    <location>
        <begin position="34"/>
        <end position="48"/>
    </location>
</feature>
<dbReference type="PROSITE" id="PS51257">
    <property type="entry name" value="PROKAR_LIPOPROTEIN"/>
    <property type="match status" value="1"/>
</dbReference>
<dbReference type="EMBL" id="CP090978">
    <property type="protein sequence ID" value="UJF32061.1"/>
    <property type="molecule type" value="Genomic_DNA"/>
</dbReference>
<evidence type="ECO:0000313" key="4">
    <source>
        <dbReference type="Proteomes" id="UP001649230"/>
    </source>
</evidence>
<name>A0ABY3SFT8_9BACL</name>
<evidence type="ECO:0000313" key="3">
    <source>
        <dbReference type="EMBL" id="UJF32061.1"/>
    </source>
</evidence>
<accession>A0ABY3SFT8</accession>
<reference evidence="3 4" key="1">
    <citation type="journal article" date="2024" name="Int. J. Syst. Evol. Microbiol.">
        <title>Paenibacillus hexagrammi sp. nov., a novel bacterium isolated from the gut content of Hexagrammos agrammus.</title>
        <authorList>
            <person name="Jung H.K."/>
            <person name="Kim D.G."/>
            <person name="Zin H."/>
            <person name="Park J."/>
            <person name="Jung H."/>
            <person name="Kim Y.O."/>
            <person name="Kong H.J."/>
            <person name="Kim J.W."/>
            <person name="Kim Y.S."/>
        </authorList>
    </citation>
    <scope>NUCLEOTIDE SEQUENCE [LARGE SCALE GENOMIC DNA]</scope>
    <source>
        <strain evidence="3 4">YPD9-1</strain>
    </source>
</reference>
<dbReference type="Proteomes" id="UP001649230">
    <property type="component" value="Chromosome"/>
</dbReference>
<organism evidence="3 4">
    <name type="scientific">Paenibacillus hexagrammi</name>
    <dbReference type="NCBI Taxonomy" id="2908839"/>
    <lineage>
        <taxon>Bacteria</taxon>
        <taxon>Bacillati</taxon>
        <taxon>Bacillota</taxon>
        <taxon>Bacilli</taxon>
        <taxon>Bacillales</taxon>
        <taxon>Paenibacillaceae</taxon>
        <taxon>Paenibacillus</taxon>
    </lineage>
</organism>
<protein>
    <recommendedName>
        <fullName evidence="5">ABC transporter substrate-binding protein</fullName>
    </recommendedName>
</protein>
<feature type="signal peptide" evidence="2">
    <location>
        <begin position="1"/>
        <end position="21"/>
    </location>
</feature>
<sequence length="83" mass="8772">MKMRKWIPTLAAAVVAMGVMAGCTNGGSGNQAETSKPGASTPPATTTTKPVKLTMWGAVPPESDLKLSWIPGTRIIPTFKWNM</sequence>
<keyword evidence="4" id="KW-1185">Reference proteome</keyword>
<evidence type="ECO:0000256" key="1">
    <source>
        <dbReference type="SAM" id="MobiDB-lite"/>
    </source>
</evidence>
<dbReference type="RefSeq" id="WP_235118406.1">
    <property type="nucleotide sequence ID" value="NZ_CP090978.1"/>
</dbReference>
<feature type="region of interest" description="Disordered" evidence="1">
    <location>
        <begin position="23"/>
        <end position="48"/>
    </location>
</feature>